<dbReference type="Pfam" id="PF01966">
    <property type="entry name" value="HD"/>
    <property type="match status" value="1"/>
</dbReference>
<sequence>MLTVRERTQQIERTILLPGAALSENTRGRERPEEECPLRTCYQRDRDRIIHGKSFRRLKQKTQVFLSPEGDHYRTRLTHTLEVSQIARTIARALGLNEDLTEAIALGHDLGHTPFGHAGEGALNEICPGGFHHYQQSLRVVDRLEKNFEGLNLTWEVRNGIVCHTRGAWPATLEGCAVRYADRIAYMNHDIEDAVSAGVLREQDLPKEVVSVLGFTKSERITSLITNLVQNSSSQELQFSPLVGKTYEMLHEFMYTSVYVDKIAKKEEKKVRNVIRGLYSSFCRHPEQMPGGYQNIASEEGVDRAVTDYISGMSDEYATRTFEEMFVPQRWRVR</sequence>
<reference evidence="3" key="1">
    <citation type="journal article" date="2012" name="PLoS ONE">
        <title>Gene sets for utilization of primary and secondary nutrition supplies in the distal gut of endangered iberian lynx.</title>
        <authorList>
            <person name="Alcaide M."/>
            <person name="Messina E."/>
            <person name="Richter M."/>
            <person name="Bargiela R."/>
            <person name="Peplies J."/>
            <person name="Huws S.A."/>
            <person name="Newbold C.J."/>
            <person name="Golyshin P.N."/>
            <person name="Simon M.A."/>
            <person name="Lopez G."/>
            <person name="Yakimov M.M."/>
            <person name="Ferrer M."/>
        </authorList>
    </citation>
    <scope>NUCLEOTIDE SEQUENCE</scope>
</reference>
<dbReference type="PROSITE" id="PS51831">
    <property type="entry name" value="HD"/>
    <property type="match status" value="1"/>
</dbReference>
<keyword evidence="1 3" id="KW-0378">Hydrolase</keyword>
<dbReference type="NCBIfam" id="NF002327">
    <property type="entry name" value="PRK01286.1-2"/>
    <property type="match status" value="1"/>
</dbReference>
<dbReference type="InterPro" id="IPR023023">
    <property type="entry name" value="dNTPase_2"/>
</dbReference>
<comment type="caution">
    <text evidence="3">The sequence shown here is derived from an EMBL/GenBank/DDBJ whole genome shotgun (WGS) entry which is preliminary data.</text>
</comment>
<dbReference type="PANTHER" id="PTHR35795:SF1">
    <property type="entry name" value="BIS(5'-NUCLEOSYL)-TETRAPHOSPHATASE, SYMMETRICAL"/>
    <property type="match status" value="1"/>
</dbReference>
<dbReference type="GO" id="GO:0016793">
    <property type="term" value="F:triphosphoric monoester hydrolase activity"/>
    <property type="evidence" value="ECO:0007669"/>
    <property type="project" value="InterPro"/>
</dbReference>
<dbReference type="PANTHER" id="PTHR35795">
    <property type="entry name" value="SLR1885 PROTEIN"/>
    <property type="match status" value="1"/>
</dbReference>
<dbReference type="SMART" id="SM00471">
    <property type="entry name" value="HDc"/>
    <property type="match status" value="1"/>
</dbReference>
<evidence type="ECO:0000259" key="2">
    <source>
        <dbReference type="PROSITE" id="PS51831"/>
    </source>
</evidence>
<evidence type="ECO:0000256" key="1">
    <source>
        <dbReference type="ARBA" id="ARBA00022801"/>
    </source>
</evidence>
<dbReference type="NCBIfam" id="TIGR01353">
    <property type="entry name" value="dGTP_triPase"/>
    <property type="match status" value="1"/>
</dbReference>
<organism evidence="3">
    <name type="scientific">gut metagenome</name>
    <dbReference type="NCBI Taxonomy" id="749906"/>
    <lineage>
        <taxon>unclassified sequences</taxon>
        <taxon>metagenomes</taxon>
        <taxon>organismal metagenomes</taxon>
    </lineage>
</organism>
<feature type="domain" description="HD" evidence="2">
    <location>
        <begin position="76"/>
        <end position="187"/>
    </location>
</feature>
<dbReference type="EMBL" id="AMCI01000536">
    <property type="protein sequence ID" value="EJX08815.1"/>
    <property type="molecule type" value="Genomic_DNA"/>
</dbReference>
<dbReference type="Gene3D" id="1.10.3210.10">
    <property type="entry name" value="Hypothetical protein af1432"/>
    <property type="match status" value="1"/>
</dbReference>
<dbReference type="HAMAP" id="MF_01212">
    <property type="entry name" value="dGTPase_type2"/>
    <property type="match status" value="1"/>
</dbReference>
<dbReference type="AlphaFoldDB" id="J9H4P1"/>
<dbReference type="InterPro" id="IPR003607">
    <property type="entry name" value="HD/PDEase_dom"/>
</dbReference>
<dbReference type="InterPro" id="IPR006674">
    <property type="entry name" value="HD_domain"/>
</dbReference>
<accession>J9H4P1</accession>
<protein>
    <submittedName>
        <fullName evidence="3">Deoxyguanosinetriphosphate triphosphohydrolase-like protein</fullName>
    </submittedName>
</protein>
<gene>
    <name evidence="3" type="ORF">EVA_03077</name>
</gene>
<dbReference type="InterPro" id="IPR006261">
    <property type="entry name" value="dGTPase"/>
</dbReference>
<dbReference type="SUPFAM" id="SSF109604">
    <property type="entry name" value="HD-domain/PDEase-like"/>
    <property type="match status" value="1"/>
</dbReference>
<proteinExistence type="inferred from homology"/>
<dbReference type="CDD" id="cd00077">
    <property type="entry name" value="HDc"/>
    <property type="match status" value="1"/>
</dbReference>
<dbReference type="Pfam" id="PF13286">
    <property type="entry name" value="HD_assoc"/>
    <property type="match status" value="1"/>
</dbReference>
<evidence type="ECO:0000313" key="3">
    <source>
        <dbReference type="EMBL" id="EJX08815.1"/>
    </source>
</evidence>
<dbReference type="InterPro" id="IPR026875">
    <property type="entry name" value="PHydrolase_assoc_dom"/>
</dbReference>
<name>J9H4P1_9ZZZZ</name>
<dbReference type="InterPro" id="IPR051094">
    <property type="entry name" value="Diverse_Catalytic_Enzymes"/>
</dbReference>